<dbReference type="InterPro" id="IPR050482">
    <property type="entry name" value="Sensor_HK_TwoCompSys"/>
</dbReference>
<evidence type="ECO:0000259" key="13">
    <source>
        <dbReference type="Pfam" id="PF23539"/>
    </source>
</evidence>
<dbReference type="Gene3D" id="1.20.5.1930">
    <property type="match status" value="1"/>
</dbReference>
<evidence type="ECO:0000313" key="15">
    <source>
        <dbReference type="Proteomes" id="UP001165341"/>
    </source>
</evidence>
<dbReference type="Pfam" id="PF23539">
    <property type="entry name" value="DUF7134"/>
    <property type="match status" value="1"/>
</dbReference>
<feature type="transmembrane region" description="Helical" evidence="10">
    <location>
        <begin position="134"/>
        <end position="151"/>
    </location>
</feature>
<dbReference type="InterPro" id="IPR011712">
    <property type="entry name" value="Sig_transdc_His_kin_sub3_dim/P"/>
</dbReference>
<dbReference type="Pfam" id="PF02518">
    <property type="entry name" value="HATPase_c"/>
    <property type="match status" value="1"/>
</dbReference>
<feature type="transmembrane region" description="Helical" evidence="10">
    <location>
        <begin position="157"/>
        <end position="181"/>
    </location>
</feature>
<evidence type="ECO:0000256" key="7">
    <source>
        <dbReference type="ARBA" id="ARBA00022840"/>
    </source>
</evidence>
<dbReference type="GO" id="GO:0016020">
    <property type="term" value="C:membrane"/>
    <property type="evidence" value="ECO:0007669"/>
    <property type="project" value="InterPro"/>
</dbReference>
<dbReference type="GO" id="GO:0046983">
    <property type="term" value="F:protein dimerization activity"/>
    <property type="evidence" value="ECO:0007669"/>
    <property type="project" value="InterPro"/>
</dbReference>
<evidence type="ECO:0000256" key="8">
    <source>
        <dbReference type="ARBA" id="ARBA00023012"/>
    </source>
</evidence>
<evidence type="ECO:0000256" key="9">
    <source>
        <dbReference type="SAM" id="MobiDB-lite"/>
    </source>
</evidence>
<dbReference type="InterPro" id="IPR036890">
    <property type="entry name" value="HATPase_C_sf"/>
</dbReference>
<evidence type="ECO:0000259" key="12">
    <source>
        <dbReference type="Pfam" id="PF07730"/>
    </source>
</evidence>
<dbReference type="Gene3D" id="3.30.565.10">
    <property type="entry name" value="Histidine kinase-like ATPase, C-terminal domain"/>
    <property type="match status" value="1"/>
</dbReference>
<dbReference type="RefSeq" id="WP_243011813.1">
    <property type="nucleotide sequence ID" value="NZ_JALGAR010000002.1"/>
</dbReference>
<keyword evidence="7" id="KW-0067">ATP-binding</keyword>
<dbReference type="CDD" id="cd16917">
    <property type="entry name" value="HATPase_UhpB-NarQ-NarX-like"/>
    <property type="match status" value="1"/>
</dbReference>
<feature type="domain" description="DUF7134" evidence="13">
    <location>
        <begin position="29"/>
        <end position="186"/>
    </location>
</feature>
<evidence type="ECO:0000256" key="2">
    <source>
        <dbReference type="ARBA" id="ARBA00012438"/>
    </source>
</evidence>
<dbReference type="SUPFAM" id="SSF55874">
    <property type="entry name" value="ATPase domain of HSP90 chaperone/DNA topoisomerase II/histidine kinase"/>
    <property type="match status" value="1"/>
</dbReference>
<keyword evidence="4" id="KW-0808">Transferase</keyword>
<protein>
    <recommendedName>
        <fullName evidence="2">histidine kinase</fullName>
        <ecNumber evidence="2">2.7.13.3</ecNumber>
    </recommendedName>
</protein>
<feature type="transmembrane region" description="Helical" evidence="10">
    <location>
        <begin position="37"/>
        <end position="57"/>
    </location>
</feature>
<reference evidence="14" key="1">
    <citation type="submission" date="2022-03" db="EMBL/GenBank/DDBJ databases">
        <title>Cryobacterium sp. nov. strain ZS14-85, isolated from Antarctic soil.</title>
        <authorList>
            <person name="Li J."/>
            <person name="Niu G."/>
        </authorList>
    </citation>
    <scope>NUCLEOTIDE SEQUENCE</scope>
    <source>
        <strain evidence="14">ZS14-85</strain>
    </source>
</reference>
<feature type="domain" description="Histidine kinase/HSP90-like ATPase" evidence="11">
    <location>
        <begin position="358"/>
        <end position="446"/>
    </location>
</feature>
<comment type="caution">
    <text evidence="14">The sequence shown here is derived from an EMBL/GenBank/DDBJ whole genome shotgun (WGS) entry which is preliminary data.</text>
</comment>
<dbReference type="EMBL" id="JALGAR010000002">
    <property type="protein sequence ID" value="MCI4658014.1"/>
    <property type="molecule type" value="Genomic_DNA"/>
</dbReference>
<dbReference type="Proteomes" id="UP001165341">
    <property type="component" value="Unassembled WGS sequence"/>
</dbReference>
<evidence type="ECO:0000256" key="1">
    <source>
        <dbReference type="ARBA" id="ARBA00000085"/>
    </source>
</evidence>
<evidence type="ECO:0000256" key="5">
    <source>
        <dbReference type="ARBA" id="ARBA00022741"/>
    </source>
</evidence>
<organism evidence="14 15">
    <name type="scientific">Cryobacterium zhongshanensis</name>
    <dbReference type="NCBI Taxonomy" id="2928153"/>
    <lineage>
        <taxon>Bacteria</taxon>
        <taxon>Bacillati</taxon>
        <taxon>Actinomycetota</taxon>
        <taxon>Actinomycetes</taxon>
        <taxon>Micrococcales</taxon>
        <taxon>Microbacteriaceae</taxon>
        <taxon>Cryobacterium</taxon>
    </lineage>
</organism>
<keyword evidence="10" id="KW-1133">Transmembrane helix</keyword>
<keyword evidence="8" id="KW-0902">Two-component regulatory system</keyword>
<dbReference type="GO" id="GO:0005524">
    <property type="term" value="F:ATP binding"/>
    <property type="evidence" value="ECO:0007669"/>
    <property type="project" value="UniProtKB-KW"/>
</dbReference>
<name>A0AA41UH51_9MICO</name>
<evidence type="ECO:0000256" key="4">
    <source>
        <dbReference type="ARBA" id="ARBA00022679"/>
    </source>
</evidence>
<keyword evidence="10" id="KW-0812">Transmembrane</keyword>
<evidence type="ECO:0000259" key="11">
    <source>
        <dbReference type="Pfam" id="PF02518"/>
    </source>
</evidence>
<evidence type="ECO:0000313" key="14">
    <source>
        <dbReference type="EMBL" id="MCI4658014.1"/>
    </source>
</evidence>
<sequence length="456" mass="47026">MTSTSPSPAATPVADGAGLRLPTPPGVARRFWARHPWLVDSLVAAAYLVPTAIVLLIDATRPGGGPAPVAIASALLLTALISGALLFRRHAPLLALAISCTALLPSFPNHGQGDTLPVMIALYAVAVYRNVRSAWIGLAVAVGISTLGAYFGSGNPFISWVTVASQDAVLLIVATVIGVSVGDRMRYVASLVSLAAQLAHDRDRQAQLARSSERARIARELHDIVAHSLSVMVALADGADALAVRDPERSRAAMREVASTGRGSMAEMRRLLGVLGDDRDDEETADAAASAPGQPAPGLGAGSASATTPSAMATTGAAAPLAPQPGADQLVDLVDSFRSAGLPARLELSGRVPGSPGVQLTIYRIVQESLTNALRYAAQPSVVSVRLSSTPGRVEVIIDDDGRSRAEQPSVGGRRGIIGLGERVALYDGTLEAGPLRGGGWRVRATMSLDEGQAPA</sequence>
<dbReference type="GO" id="GO:0000155">
    <property type="term" value="F:phosphorelay sensor kinase activity"/>
    <property type="evidence" value="ECO:0007669"/>
    <property type="project" value="InterPro"/>
</dbReference>
<dbReference type="EC" id="2.7.13.3" evidence="2"/>
<feature type="compositionally biased region" description="Low complexity" evidence="9">
    <location>
        <begin position="286"/>
        <end position="320"/>
    </location>
</feature>
<feature type="transmembrane region" description="Helical" evidence="10">
    <location>
        <begin position="69"/>
        <end position="87"/>
    </location>
</feature>
<feature type="region of interest" description="Disordered" evidence="9">
    <location>
        <begin position="279"/>
        <end position="320"/>
    </location>
</feature>
<evidence type="ECO:0000256" key="10">
    <source>
        <dbReference type="SAM" id="Phobius"/>
    </source>
</evidence>
<dbReference type="PANTHER" id="PTHR24421">
    <property type="entry name" value="NITRATE/NITRITE SENSOR PROTEIN NARX-RELATED"/>
    <property type="match status" value="1"/>
</dbReference>
<gene>
    <name evidence="14" type="ORF">MQH31_09360</name>
</gene>
<accession>A0AA41UH51</accession>
<keyword evidence="15" id="KW-1185">Reference proteome</keyword>
<keyword evidence="5" id="KW-0547">Nucleotide-binding</keyword>
<evidence type="ECO:0000256" key="6">
    <source>
        <dbReference type="ARBA" id="ARBA00022777"/>
    </source>
</evidence>
<proteinExistence type="predicted"/>
<keyword evidence="10" id="KW-0472">Membrane</keyword>
<dbReference type="Pfam" id="PF07730">
    <property type="entry name" value="HisKA_3"/>
    <property type="match status" value="1"/>
</dbReference>
<dbReference type="InterPro" id="IPR003594">
    <property type="entry name" value="HATPase_dom"/>
</dbReference>
<dbReference type="PANTHER" id="PTHR24421:SF10">
    <property type="entry name" value="NITRATE_NITRITE SENSOR PROTEIN NARQ"/>
    <property type="match status" value="1"/>
</dbReference>
<evidence type="ECO:0000256" key="3">
    <source>
        <dbReference type="ARBA" id="ARBA00022553"/>
    </source>
</evidence>
<comment type="catalytic activity">
    <reaction evidence="1">
        <text>ATP + protein L-histidine = ADP + protein N-phospho-L-histidine.</text>
        <dbReference type="EC" id="2.7.13.3"/>
    </reaction>
</comment>
<keyword evidence="3" id="KW-0597">Phosphoprotein</keyword>
<feature type="domain" description="Signal transduction histidine kinase subgroup 3 dimerisation and phosphoacceptor" evidence="12">
    <location>
        <begin position="213"/>
        <end position="276"/>
    </location>
</feature>
<dbReference type="InterPro" id="IPR055558">
    <property type="entry name" value="DUF7134"/>
</dbReference>
<dbReference type="AlphaFoldDB" id="A0AA41UH51"/>
<keyword evidence="6 14" id="KW-0418">Kinase</keyword>